<accession>A0AAE1DM99</accession>
<reference evidence="1" key="1">
    <citation type="journal article" date="2023" name="G3 (Bethesda)">
        <title>A reference genome for the long-term kleptoplast-retaining sea slug Elysia crispata morphotype clarki.</title>
        <authorList>
            <person name="Eastman K.E."/>
            <person name="Pendleton A.L."/>
            <person name="Shaikh M.A."/>
            <person name="Suttiyut T."/>
            <person name="Ogas R."/>
            <person name="Tomko P."/>
            <person name="Gavelis G."/>
            <person name="Widhalm J.R."/>
            <person name="Wisecaver J.H."/>
        </authorList>
    </citation>
    <scope>NUCLEOTIDE SEQUENCE</scope>
    <source>
        <strain evidence="1">ECLA1</strain>
    </source>
</reference>
<evidence type="ECO:0000313" key="1">
    <source>
        <dbReference type="EMBL" id="KAK3775951.1"/>
    </source>
</evidence>
<organism evidence="1 2">
    <name type="scientific">Elysia crispata</name>
    <name type="common">lettuce slug</name>
    <dbReference type="NCBI Taxonomy" id="231223"/>
    <lineage>
        <taxon>Eukaryota</taxon>
        <taxon>Metazoa</taxon>
        <taxon>Spiralia</taxon>
        <taxon>Lophotrochozoa</taxon>
        <taxon>Mollusca</taxon>
        <taxon>Gastropoda</taxon>
        <taxon>Heterobranchia</taxon>
        <taxon>Euthyneura</taxon>
        <taxon>Panpulmonata</taxon>
        <taxon>Sacoglossa</taxon>
        <taxon>Placobranchoidea</taxon>
        <taxon>Plakobranchidae</taxon>
        <taxon>Elysia</taxon>
    </lineage>
</organism>
<feature type="non-terminal residue" evidence="1">
    <location>
        <position position="1"/>
    </location>
</feature>
<keyword evidence="2" id="KW-1185">Reference proteome</keyword>
<comment type="caution">
    <text evidence="1">The sequence shown here is derived from an EMBL/GenBank/DDBJ whole genome shotgun (WGS) entry which is preliminary data.</text>
</comment>
<dbReference type="Proteomes" id="UP001283361">
    <property type="component" value="Unassembled WGS sequence"/>
</dbReference>
<sequence length="20" mass="2123">ILTDALSTVYAILDMGTINV</sequence>
<dbReference type="EMBL" id="JAWDGP010003253">
    <property type="protein sequence ID" value="KAK3775951.1"/>
    <property type="molecule type" value="Genomic_DNA"/>
</dbReference>
<gene>
    <name evidence="1" type="ORF">RRG08_043636</name>
</gene>
<evidence type="ECO:0000313" key="2">
    <source>
        <dbReference type="Proteomes" id="UP001283361"/>
    </source>
</evidence>
<name>A0AAE1DM99_9GAST</name>
<protein>
    <submittedName>
        <fullName evidence="1">Uncharacterized protein</fullName>
    </submittedName>
</protein>
<dbReference type="AlphaFoldDB" id="A0AAE1DM99"/>
<proteinExistence type="predicted"/>